<dbReference type="AlphaFoldDB" id="A0AA42CIY3"/>
<protein>
    <recommendedName>
        <fullName evidence="3">Nitrogen fixation protein</fullName>
    </recommendedName>
</protein>
<gene>
    <name evidence="1" type="ORF">OL599_17700</name>
</gene>
<comment type="caution">
    <text evidence="1">The sequence shown here is derived from an EMBL/GenBank/DDBJ whole genome shotgun (WGS) entry which is preliminary data.</text>
</comment>
<evidence type="ECO:0000313" key="1">
    <source>
        <dbReference type="EMBL" id="MCW3476402.1"/>
    </source>
</evidence>
<name>A0AA42CIY3_9PROT</name>
<sequence length="149" mass="15809">MTGETHPGGHALPGPAKLCPSAQPDMQAATVLGVVEGSPDAPRLSYLVDKLPVSDDVLAMAGSVKPTEVFRFAARCDERGCRHFDGANCQLATRIATMLDPVVDALPPCTIRPTCRWHAQEGRAACLRCPQVVTETATPSERYRAAAIG</sequence>
<dbReference type="RefSeq" id="WP_264715191.1">
    <property type="nucleotide sequence ID" value="NZ_JAPDNT010000019.1"/>
</dbReference>
<reference evidence="1" key="2">
    <citation type="submission" date="2022-10" db="EMBL/GenBank/DDBJ databases">
        <authorList>
            <person name="Trinh H.N."/>
        </authorList>
    </citation>
    <scope>NUCLEOTIDE SEQUENCE</scope>
    <source>
        <strain evidence="1">RN2-1</strain>
    </source>
</reference>
<organism evidence="1 2">
    <name type="scientific">Limobrevibacterium gyesilva</name>
    <dbReference type="NCBI Taxonomy" id="2991712"/>
    <lineage>
        <taxon>Bacteria</taxon>
        <taxon>Pseudomonadati</taxon>
        <taxon>Pseudomonadota</taxon>
        <taxon>Alphaproteobacteria</taxon>
        <taxon>Acetobacterales</taxon>
        <taxon>Acetobacteraceae</taxon>
        <taxon>Limobrevibacterium</taxon>
    </lineage>
</organism>
<accession>A0AA42CIY3</accession>
<reference evidence="1" key="1">
    <citation type="submission" date="2022-09" db="EMBL/GenBank/DDBJ databases">
        <title>Rhodovastum sp. nov. RN2-1 isolated from soil in Seongnam, South Korea.</title>
        <authorList>
            <person name="Le N.T."/>
        </authorList>
    </citation>
    <scope>NUCLEOTIDE SEQUENCE</scope>
    <source>
        <strain evidence="1">RN2-1</strain>
    </source>
</reference>
<dbReference type="EMBL" id="JAPDNT010000019">
    <property type="protein sequence ID" value="MCW3476402.1"/>
    <property type="molecule type" value="Genomic_DNA"/>
</dbReference>
<proteinExistence type="predicted"/>
<dbReference type="Proteomes" id="UP001165679">
    <property type="component" value="Unassembled WGS sequence"/>
</dbReference>
<evidence type="ECO:0008006" key="3">
    <source>
        <dbReference type="Google" id="ProtNLM"/>
    </source>
</evidence>
<keyword evidence="2" id="KW-1185">Reference proteome</keyword>
<evidence type="ECO:0000313" key="2">
    <source>
        <dbReference type="Proteomes" id="UP001165679"/>
    </source>
</evidence>